<comment type="caution">
    <text evidence="2">The sequence shown here is derived from an EMBL/GenBank/DDBJ whole genome shotgun (WGS) entry which is preliminary data.</text>
</comment>
<dbReference type="EMBL" id="JBDODL010000812">
    <property type="protein sequence ID" value="MES1920698.1"/>
    <property type="molecule type" value="Genomic_DNA"/>
</dbReference>
<evidence type="ECO:0000256" key="1">
    <source>
        <dbReference type="SAM" id="MobiDB-lite"/>
    </source>
</evidence>
<evidence type="ECO:0000313" key="3">
    <source>
        <dbReference type="Proteomes" id="UP001439008"/>
    </source>
</evidence>
<name>A0ABV2AM09_9EUKA</name>
<keyword evidence="3" id="KW-1185">Reference proteome</keyword>
<gene>
    <name evidence="2" type="ORF">MHBO_002341</name>
</gene>
<proteinExistence type="predicted"/>
<evidence type="ECO:0000313" key="2">
    <source>
        <dbReference type="EMBL" id="MES1920698.1"/>
    </source>
</evidence>
<feature type="region of interest" description="Disordered" evidence="1">
    <location>
        <begin position="1"/>
        <end position="30"/>
    </location>
</feature>
<protein>
    <submittedName>
        <fullName evidence="2">Uncharacterized protein</fullName>
    </submittedName>
</protein>
<dbReference type="Proteomes" id="UP001439008">
    <property type="component" value="Unassembled WGS sequence"/>
</dbReference>
<sequence length="101" mass="11408">MSLKSHNKTELKLVDYGDSDNDDENTKDSTNEILDMLENDIASFESMKTTNKVDPNDLKFAGNVFSLEEAKALADSVSSRKVITEAQKIRMIKNNVYFKNV</sequence>
<reference evidence="2 3" key="1">
    <citation type="journal article" date="2024" name="BMC Biol.">
        <title>Comparative genomics of Ascetosporea gives new insight into the evolutionary basis for animal parasitism in Rhizaria.</title>
        <authorList>
            <person name="Hiltunen Thoren M."/>
            <person name="Onut-Brannstrom I."/>
            <person name="Alfjorden A."/>
            <person name="Peckova H."/>
            <person name="Swords F."/>
            <person name="Hooper C."/>
            <person name="Holzer A.S."/>
            <person name="Bass D."/>
            <person name="Burki F."/>
        </authorList>
    </citation>
    <scope>NUCLEOTIDE SEQUENCE [LARGE SCALE GENOMIC DNA]</scope>
    <source>
        <strain evidence="2">20-A016</strain>
    </source>
</reference>
<organism evidence="2 3">
    <name type="scientific">Bonamia ostreae</name>
    <dbReference type="NCBI Taxonomy" id="126728"/>
    <lineage>
        <taxon>Eukaryota</taxon>
        <taxon>Sar</taxon>
        <taxon>Rhizaria</taxon>
        <taxon>Endomyxa</taxon>
        <taxon>Ascetosporea</taxon>
        <taxon>Haplosporida</taxon>
        <taxon>Bonamia</taxon>
    </lineage>
</organism>
<accession>A0ABV2AM09</accession>